<dbReference type="InterPro" id="IPR018289">
    <property type="entry name" value="MULE_transposase_dom"/>
</dbReference>
<name>A0A833RUZ7_9POAL</name>
<keyword evidence="4" id="KW-1185">Reference proteome</keyword>
<dbReference type="Pfam" id="PF10551">
    <property type="entry name" value="MULE"/>
    <property type="match status" value="1"/>
</dbReference>
<dbReference type="PANTHER" id="PTHR31569:SF4">
    <property type="entry name" value="SWIM-TYPE DOMAIN-CONTAINING PROTEIN"/>
    <property type="match status" value="1"/>
</dbReference>
<feature type="region of interest" description="Disordered" evidence="1">
    <location>
        <begin position="148"/>
        <end position="173"/>
    </location>
</feature>
<proteinExistence type="predicted"/>
<dbReference type="InterPro" id="IPR052579">
    <property type="entry name" value="Zinc_finger_SWIM"/>
</dbReference>
<comment type="caution">
    <text evidence="3">The sequence shown here is derived from an EMBL/GenBank/DDBJ whole genome shotgun (WGS) entry which is preliminary data.</text>
</comment>
<dbReference type="Proteomes" id="UP000623129">
    <property type="component" value="Unassembled WGS sequence"/>
</dbReference>
<accession>A0A833RUZ7</accession>
<reference evidence="3" key="1">
    <citation type="submission" date="2020-01" db="EMBL/GenBank/DDBJ databases">
        <title>Genome sequence of Kobresia littledalei, the first chromosome-level genome in the family Cyperaceae.</title>
        <authorList>
            <person name="Qu G."/>
        </authorList>
    </citation>
    <scope>NUCLEOTIDE SEQUENCE</scope>
    <source>
        <strain evidence="3">C.B.Clarke</strain>
        <tissue evidence="3">Leaf</tissue>
    </source>
</reference>
<dbReference type="EMBL" id="SWLB01000002">
    <property type="protein sequence ID" value="KAF3341198.1"/>
    <property type="molecule type" value="Genomic_DNA"/>
</dbReference>
<dbReference type="AlphaFoldDB" id="A0A833RUZ7"/>
<evidence type="ECO:0000313" key="4">
    <source>
        <dbReference type="Proteomes" id="UP000623129"/>
    </source>
</evidence>
<feature type="domain" description="MULE transposase" evidence="2">
    <location>
        <begin position="395"/>
        <end position="490"/>
    </location>
</feature>
<dbReference type="OrthoDB" id="603091at2759"/>
<gene>
    <name evidence="3" type="ORF">FCM35_KLT10042</name>
</gene>
<sequence length="734" mass="84547">METQIKDISQLLNLKFDTRNELLYAVRRFYAAKGYVLSIRGSRPDKYVNLRCERSGCYRDTRQVPADQRKRKRTSRLTGCPFEIRGKKQEEGFWMVEIREPKHNHSLDVDAEGEGMEVEHAETQLITNSENFVTDENIALEENVVEEENVLEEENEAEEQQEKQEDHTSSNVAPVHEENAYFGLLNSKFRTRTELMQAVRGFYGGRGYMLSTRGSRPDKYVVLGCDRGGSYRNTHKVSTVHRQRSKKSRLIGCPFKIRGKKQKNGFWVVEEKNPTHNHEPANDISELSLSRRLTRDDMANIEEMTKSGLTPRQILRALKKRNPDLKAITKTIYNAKAKIVKDKLAGRSTIQALFDELVKAGFNCNFLQNQEGHLTHLFAAHPLSVVLTKCFSNIFVIDSTQKSNGYKMPMLAIAGLSSFNTAFYSCFVFLEKEDGESYVWALKTFSNILGRDKDNQPNVFVSDRESALTDAINVVFPTATHIFGLWHVEKSLRDNCKRYFETREEWDAFLSNWKKVVSSPTEAGFFQSWNEFESLYSEKAYAIEFLKQEWLPWKEKFINAWSDKCLHFGNYASSRAEEALEKLRKDLHVPAGDLREVKNKFCSAVEKQYKEMITQLESEKIRVLYHCCKVSLFENILCRVSEHVLVELYKQYEKVKKGTVDPVCTGRFTATMGLPCAHTMANSEALNLDLVHQQWRIDTRLLPRRNPLIGLKARKDLCPFADLNGPPADPLLIT</sequence>
<dbReference type="PANTHER" id="PTHR31569">
    <property type="entry name" value="SWIM-TYPE DOMAIN-CONTAINING PROTEIN"/>
    <property type="match status" value="1"/>
</dbReference>
<feature type="compositionally biased region" description="Acidic residues" evidence="1">
    <location>
        <begin position="148"/>
        <end position="159"/>
    </location>
</feature>
<evidence type="ECO:0000256" key="1">
    <source>
        <dbReference type="SAM" id="MobiDB-lite"/>
    </source>
</evidence>
<protein>
    <submittedName>
        <fullName evidence="3">Protein FAR1-RELATED SEQUENCE 5</fullName>
    </submittedName>
</protein>
<organism evidence="3 4">
    <name type="scientific">Carex littledalei</name>
    <dbReference type="NCBI Taxonomy" id="544730"/>
    <lineage>
        <taxon>Eukaryota</taxon>
        <taxon>Viridiplantae</taxon>
        <taxon>Streptophyta</taxon>
        <taxon>Embryophyta</taxon>
        <taxon>Tracheophyta</taxon>
        <taxon>Spermatophyta</taxon>
        <taxon>Magnoliopsida</taxon>
        <taxon>Liliopsida</taxon>
        <taxon>Poales</taxon>
        <taxon>Cyperaceae</taxon>
        <taxon>Cyperoideae</taxon>
        <taxon>Cariceae</taxon>
        <taxon>Carex</taxon>
        <taxon>Carex subgen. Euthyceras</taxon>
    </lineage>
</organism>
<evidence type="ECO:0000259" key="2">
    <source>
        <dbReference type="Pfam" id="PF10551"/>
    </source>
</evidence>
<evidence type="ECO:0000313" key="3">
    <source>
        <dbReference type="EMBL" id="KAF3341198.1"/>
    </source>
</evidence>